<name>A0A2M4DNF2_ANODA</name>
<sequence>MLRLLSTSSASLITFSPLLFKASSSALMVAASLKLASALASSSSKPASVFATLASVSILDLAEPNDRLGFLAQQTAPERSANREQGTL</sequence>
<dbReference type="AlphaFoldDB" id="A0A2M4DNF2"/>
<proteinExistence type="predicted"/>
<dbReference type="EMBL" id="GGFL01014867">
    <property type="protein sequence ID" value="MBW79045.1"/>
    <property type="molecule type" value="Transcribed_RNA"/>
</dbReference>
<protein>
    <submittedName>
        <fullName evidence="1">Putative secreted protein</fullName>
    </submittedName>
</protein>
<evidence type="ECO:0000313" key="1">
    <source>
        <dbReference type="EMBL" id="MBW79045.1"/>
    </source>
</evidence>
<accession>A0A2M4DNF2</accession>
<reference evidence="1" key="1">
    <citation type="submission" date="2018-01" db="EMBL/GenBank/DDBJ databases">
        <title>An insight into the sialome of Amazonian anophelines.</title>
        <authorList>
            <person name="Ribeiro J.M."/>
            <person name="Scarpassa V."/>
            <person name="Calvo E."/>
        </authorList>
    </citation>
    <scope>NUCLEOTIDE SEQUENCE</scope>
</reference>
<organism evidence="1">
    <name type="scientific">Anopheles darlingi</name>
    <name type="common">Mosquito</name>
    <dbReference type="NCBI Taxonomy" id="43151"/>
    <lineage>
        <taxon>Eukaryota</taxon>
        <taxon>Metazoa</taxon>
        <taxon>Ecdysozoa</taxon>
        <taxon>Arthropoda</taxon>
        <taxon>Hexapoda</taxon>
        <taxon>Insecta</taxon>
        <taxon>Pterygota</taxon>
        <taxon>Neoptera</taxon>
        <taxon>Endopterygota</taxon>
        <taxon>Diptera</taxon>
        <taxon>Nematocera</taxon>
        <taxon>Culicoidea</taxon>
        <taxon>Culicidae</taxon>
        <taxon>Anophelinae</taxon>
        <taxon>Anopheles</taxon>
    </lineage>
</organism>